<dbReference type="Proteomes" id="UP000519897">
    <property type="component" value="Unassembled WGS sequence"/>
</dbReference>
<keyword evidence="2" id="KW-1185">Reference proteome</keyword>
<dbReference type="RefSeq" id="WP_165134814.1">
    <property type="nucleotide sequence ID" value="NZ_CP049250.1"/>
</dbReference>
<proteinExistence type="predicted"/>
<accession>A0A7W6LIU4</accession>
<evidence type="ECO:0000313" key="1">
    <source>
        <dbReference type="EMBL" id="MBB4143861.1"/>
    </source>
</evidence>
<name>A0A7W6LIU4_9HYPH</name>
<sequence length="207" mass="22586">MVSSVDNVRQWSTLTMLKVMKQTDQEQNATSGSLASRLLSDYGIDSSDDASDSGTYDLLNRIADQQDDTTPSTDTVKQPDSVTSADFATFIKQRLEEMKTEPGKASQADAMLKALEAGTLTVADAAEGKSVQLVAPGKVSTQEIKVTDLTVKDWGSFLRDHLTRENGGIFSRNKDGSYIDRQSGQNAFYGSLGDKSYYLTWPSSTTR</sequence>
<evidence type="ECO:0000313" key="2">
    <source>
        <dbReference type="Proteomes" id="UP000519897"/>
    </source>
</evidence>
<organism evidence="1 2">
    <name type="scientific">Rhizobium rhizoryzae</name>
    <dbReference type="NCBI Taxonomy" id="451876"/>
    <lineage>
        <taxon>Bacteria</taxon>
        <taxon>Pseudomonadati</taxon>
        <taxon>Pseudomonadota</taxon>
        <taxon>Alphaproteobacteria</taxon>
        <taxon>Hyphomicrobiales</taxon>
        <taxon>Rhizobiaceae</taxon>
        <taxon>Rhizobium/Agrobacterium group</taxon>
        <taxon>Rhizobium</taxon>
    </lineage>
</organism>
<reference evidence="1 2" key="1">
    <citation type="submission" date="2020-08" db="EMBL/GenBank/DDBJ databases">
        <title>Genomic Encyclopedia of Type Strains, Phase IV (KMG-IV): sequencing the most valuable type-strain genomes for metagenomic binning, comparative biology and taxonomic classification.</title>
        <authorList>
            <person name="Goeker M."/>
        </authorList>
    </citation>
    <scope>NUCLEOTIDE SEQUENCE [LARGE SCALE GENOMIC DNA]</scope>
    <source>
        <strain evidence="1 2">DSM 29514</strain>
    </source>
</reference>
<comment type="caution">
    <text evidence="1">The sequence shown here is derived from an EMBL/GenBank/DDBJ whole genome shotgun (WGS) entry which is preliminary data.</text>
</comment>
<protein>
    <submittedName>
        <fullName evidence="1">Uncharacterized protein</fullName>
    </submittedName>
</protein>
<dbReference type="AlphaFoldDB" id="A0A7W6LIU4"/>
<gene>
    <name evidence="1" type="ORF">GGQ72_002413</name>
</gene>
<dbReference type="EMBL" id="JACIEC010000002">
    <property type="protein sequence ID" value="MBB4143861.1"/>
    <property type="molecule type" value="Genomic_DNA"/>
</dbReference>